<sequence>MNSFSSELAGRLLCDVEGTLLFYKREFPGVENAEGAKNTRRTYVNLAGKRISIKYISGCPLDEMQALVKESLQEVSEIQQWIQRHVPRHPDDHVLVNRPLYGLDEALAWLLHVFCLLPDRADTVAVVRLWRPLPNDGNALIDHFCLVLDPEYRPLTPIDSKRPQHTRTFPVLAAIACPPAERAQALATHMNGRNKLMARCVGWKPNVTETYDAYPYMAYDVALAVCLYDIDDSSFRDHDSYPRDLVDHYRAHWRHTRDADRPIAMDSGLPPMELAVSPKADLSKSKRKGIARWVELVCDGDDSAADAVLEQIGKPRKVEDLWELTCALSEQTPPQAIHADVRDDETLVAQAGELCIARAELGGFEAPEGPPHGGIRCTAALRALDGWARARGYRLIDLDGQDDAWHAVLVREIYAAELLTLSQSLGLVARDSRQTYTD</sequence>
<dbReference type="EMBL" id="JAZIBG010000036">
    <property type="protein sequence ID" value="MEF7615654.1"/>
    <property type="molecule type" value="Genomic_DNA"/>
</dbReference>
<accession>A0AAW9Q8S4</accession>
<keyword evidence="4" id="KW-1185">Reference proteome</keyword>
<dbReference type="InterPro" id="IPR028983">
    <property type="entry name" value="PA2201-like_C"/>
</dbReference>
<dbReference type="Pfam" id="PF20335">
    <property type="entry name" value="DUF6630"/>
    <property type="match status" value="1"/>
</dbReference>
<dbReference type="Gene3D" id="1.10.3920.10">
    <property type="entry name" value="PA2201 C-terminal domain-like"/>
    <property type="match status" value="1"/>
</dbReference>
<dbReference type="SUPFAM" id="SSF140731">
    <property type="entry name" value="PA2201 C-terminal domain-like"/>
    <property type="match status" value="1"/>
</dbReference>
<reference evidence="3 4" key="1">
    <citation type="submission" date="2024-02" db="EMBL/GenBank/DDBJ databases">
        <title>Genome sequence of Aquincola sp. MAHUQ-54.</title>
        <authorList>
            <person name="Huq M.A."/>
        </authorList>
    </citation>
    <scope>NUCLEOTIDE SEQUENCE [LARGE SCALE GENOMIC DNA]</scope>
    <source>
        <strain evidence="3 4">MAHUQ-54</strain>
    </source>
</reference>
<name>A0AAW9Q8S4_9BURK</name>
<feature type="domain" description="DUF6630" evidence="2">
    <location>
        <begin position="291"/>
        <end position="429"/>
    </location>
</feature>
<proteinExistence type="predicted"/>
<evidence type="ECO:0000313" key="3">
    <source>
        <dbReference type="EMBL" id="MEF7615654.1"/>
    </source>
</evidence>
<dbReference type="InterPro" id="IPR046582">
    <property type="entry name" value="DUF6630"/>
</dbReference>
<organism evidence="3 4">
    <name type="scientific">Aquincola agrisoli</name>
    <dbReference type="NCBI Taxonomy" id="3119538"/>
    <lineage>
        <taxon>Bacteria</taxon>
        <taxon>Pseudomonadati</taxon>
        <taxon>Pseudomonadota</taxon>
        <taxon>Betaproteobacteria</taxon>
        <taxon>Burkholderiales</taxon>
        <taxon>Sphaerotilaceae</taxon>
        <taxon>Aquincola</taxon>
    </lineage>
</organism>
<feature type="domain" description="PoNi C-terminal" evidence="1">
    <location>
        <begin position="162"/>
        <end position="245"/>
    </location>
</feature>
<dbReference type="InterPro" id="IPR015025">
    <property type="entry name" value="PoNi_C"/>
</dbReference>
<dbReference type="AlphaFoldDB" id="A0AAW9Q8S4"/>
<comment type="caution">
    <text evidence="3">The sequence shown here is derived from an EMBL/GenBank/DDBJ whole genome shotgun (WGS) entry which is preliminary data.</text>
</comment>
<dbReference type="RefSeq" id="WP_332290959.1">
    <property type="nucleotide sequence ID" value="NZ_JAZIBG010000036.1"/>
</dbReference>
<evidence type="ECO:0000259" key="2">
    <source>
        <dbReference type="Pfam" id="PF20335"/>
    </source>
</evidence>
<gene>
    <name evidence="3" type="ORF">V4F39_17195</name>
</gene>
<dbReference type="Proteomes" id="UP001336250">
    <property type="component" value="Unassembled WGS sequence"/>
</dbReference>
<protein>
    <submittedName>
        <fullName evidence="3">PoNe immunity protein domain-containing protein</fullName>
    </submittedName>
</protein>
<dbReference type="Pfam" id="PF08929">
    <property type="entry name" value="PoNi_C"/>
    <property type="match status" value="1"/>
</dbReference>
<evidence type="ECO:0000313" key="4">
    <source>
        <dbReference type="Proteomes" id="UP001336250"/>
    </source>
</evidence>
<evidence type="ECO:0000259" key="1">
    <source>
        <dbReference type="Pfam" id="PF08929"/>
    </source>
</evidence>